<protein>
    <recommendedName>
        <fullName evidence="3">EF-hand domain-containing protein</fullName>
    </recommendedName>
</protein>
<dbReference type="EMBL" id="DF237086">
    <property type="protein sequence ID" value="GAQ83132.1"/>
    <property type="molecule type" value="Genomic_DNA"/>
</dbReference>
<dbReference type="PROSITE" id="PS50222">
    <property type="entry name" value="EF_HAND_2"/>
    <property type="match status" value="2"/>
</dbReference>
<dbReference type="InterPro" id="IPR018247">
    <property type="entry name" value="EF_Hand_1_Ca_BS"/>
</dbReference>
<name>A0A1Y1HZH1_KLENI</name>
<feature type="domain" description="EF-hand" evidence="3">
    <location>
        <begin position="302"/>
        <end position="337"/>
    </location>
</feature>
<evidence type="ECO:0000313" key="5">
    <source>
        <dbReference type="Proteomes" id="UP000054558"/>
    </source>
</evidence>
<dbReference type="CDD" id="cd00051">
    <property type="entry name" value="EFh"/>
    <property type="match status" value="1"/>
</dbReference>
<evidence type="ECO:0000259" key="3">
    <source>
        <dbReference type="PROSITE" id="PS50222"/>
    </source>
</evidence>
<dbReference type="SUPFAM" id="SSF47473">
    <property type="entry name" value="EF-hand"/>
    <property type="match status" value="1"/>
</dbReference>
<evidence type="ECO:0000256" key="2">
    <source>
        <dbReference type="SAM" id="MobiDB-lite"/>
    </source>
</evidence>
<keyword evidence="5" id="KW-1185">Reference proteome</keyword>
<keyword evidence="1" id="KW-0106">Calcium</keyword>
<evidence type="ECO:0000313" key="4">
    <source>
        <dbReference type="EMBL" id="GAQ83132.1"/>
    </source>
</evidence>
<proteinExistence type="predicted"/>
<dbReference type="InterPro" id="IPR011992">
    <property type="entry name" value="EF-hand-dom_pair"/>
</dbReference>
<dbReference type="Proteomes" id="UP000054558">
    <property type="component" value="Unassembled WGS sequence"/>
</dbReference>
<organism evidence="4 5">
    <name type="scientific">Klebsormidium nitens</name>
    <name type="common">Green alga</name>
    <name type="synonym">Ulothrix nitens</name>
    <dbReference type="NCBI Taxonomy" id="105231"/>
    <lineage>
        <taxon>Eukaryota</taxon>
        <taxon>Viridiplantae</taxon>
        <taxon>Streptophyta</taxon>
        <taxon>Klebsormidiophyceae</taxon>
        <taxon>Klebsormidiales</taxon>
        <taxon>Klebsormidiaceae</taxon>
        <taxon>Klebsormidium</taxon>
    </lineage>
</organism>
<dbReference type="PANTHER" id="PTHR37754">
    <property type="entry name" value="CALCIUM ION-BINDING PROTEIN"/>
    <property type="match status" value="1"/>
</dbReference>
<feature type="domain" description="EF-hand" evidence="3">
    <location>
        <begin position="253"/>
        <end position="289"/>
    </location>
</feature>
<dbReference type="PROSITE" id="PS00018">
    <property type="entry name" value="EF_HAND_1"/>
    <property type="match status" value="2"/>
</dbReference>
<dbReference type="AlphaFoldDB" id="A0A1Y1HZH1"/>
<dbReference type="GO" id="GO:0005509">
    <property type="term" value="F:calcium ion binding"/>
    <property type="evidence" value="ECO:0007669"/>
    <property type="project" value="InterPro"/>
</dbReference>
<accession>A0A1Y1HZH1</accession>
<dbReference type="PANTHER" id="PTHR37754:SF4">
    <property type="entry name" value="EF-HAND DOMAIN-CONTAINING PROTEIN"/>
    <property type="match status" value="1"/>
</dbReference>
<reference evidence="4 5" key="1">
    <citation type="journal article" date="2014" name="Nat. Commun.">
        <title>Klebsormidium flaccidum genome reveals primary factors for plant terrestrial adaptation.</title>
        <authorList>
            <person name="Hori K."/>
            <person name="Maruyama F."/>
            <person name="Fujisawa T."/>
            <person name="Togashi T."/>
            <person name="Yamamoto N."/>
            <person name="Seo M."/>
            <person name="Sato S."/>
            <person name="Yamada T."/>
            <person name="Mori H."/>
            <person name="Tajima N."/>
            <person name="Moriyama T."/>
            <person name="Ikeuchi M."/>
            <person name="Watanabe M."/>
            <person name="Wada H."/>
            <person name="Kobayashi K."/>
            <person name="Saito M."/>
            <person name="Masuda T."/>
            <person name="Sasaki-Sekimoto Y."/>
            <person name="Mashiguchi K."/>
            <person name="Awai K."/>
            <person name="Shimojima M."/>
            <person name="Masuda S."/>
            <person name="Iwai M."/>
            <person name="Nobusawa T."/>
            <person name="Narise T."/>
            <person name="Kondo S."/>
            <person name="Saito H."/>
            <person name="Sato R."/>
            <person name="Murakawa M."/>
            <person name="Ihara Y."/>
            <person name="Oshima-Yamada Y."/>
            <person name="Ohtaka K."/>
            <person name="Satoh M."/>
            <person name="Sonobe K."/>
            <person name="Ishii M."/>
            <person name="Ohtani R."/>
            <person name="Kanamori-Sato M."/>
            <person name="Honoki R."/>
            <person name="Miyazaki D."/>
            <person name="Mochizuki H."/>
            <person name="Umetsu J."/>
            <person name="Higashi K."/>
            <person name="Shibata D."/>
            <person name="Kamiya Y."/>
            <person name="Sato N."/>
            <person name="Nakamura Y."/>
            <person name="Tabata S."/>
            <person name="Ida S."/>
            <person name="Kurokawa K."/>
            <person name="Ohta H."/>
        </authorList>
    </citation>
    <scope>NUCLEOTIDE SEQUENCE [LARGE SCALE GENOMIC DNA]</scope>
    <source>
        <strain evidence="4 5">NIES-2285</strain>
    </source>
</reference>
<dbReference type="OrthoDB" id="47513at2759"/>
<gene>
    <name evidence="4" type="ORF">KFL_001370010</name>
</gene>
<dbReference type="SMART" id="SM00054">
    <property type="entry name" value="EFh"/>
    <property type="match status" value="2"/>
</dbReference>
<dbReference type="InterPro" id="IPR002048">
    <property type="entry name" value="EF_hand_dom"/>
</dbReference>
<dbReference type="Pfam" id="PF13499">
    <property type="entry name" value="EF-hand_7"/>
    <property type="match status" value="1"/>
</dbReference>
<dbReference type="Gene3D" id="1.10.238.10">
    <property type="entry name" value="EF-hand"/>
    <property type="match status" value="1"/>
</dbReference>
<feature type="region of interest" description="Disordered" evidence="2">
    <location>
        <begin position="137"/>
        <end position="180"/>
    </location>
</feature>
<sequence length="402" mass="43696">MAPKEGGKKMDALAAVGSVVFSQSYGDIGRELLQYLKDAMTEGMSPVDMALPLHRAIQSITNGMVDRRVHIRERGLANAQAALTEAASNSVGKQKTFLETLSVFIRLEKGTLASRLHELQKLLGYLLSTAISDAAAKSTKRKRDVDEDDEAAGKGPSKGAMHESMGVGKSKEQRTAAGNSGQNMEGVLLTLLRVATAQESLPDYLQDTASSGPLTAITCHLAAALKVTEADRSQSTGTRVGPNGEYRQLEDGKLKEMADRVFYETADANKDGKLDIMELYTAVLLFYNDLNKKLPGPHNDPPSRQKVAEMMKKFDHNEDGQLDREEFTQFLKLFTKHVASRVGQQLLILCVLTPLVAIAVKRGTHKVPYVGKVVEVVPDSMFAPAVTGLVAVSKKEIGRRTT</sequence>
<evidence type="ECO:0000256" key="1">
    <source>
        <dbReference type="ARBA" id="ARBA00022837"/>
    </source>
</evidence>